<proteinExistence type="predicted"/>
<sequence>MPQMANIVVKAANGTTDFTFTQLSAASGDGGQAQWRGPGSAPILAGNLRCESNWNRARTVRQVSISGDIPAVAIVGGVEQVLGRVSIRLTAQVPMAVPAASAKDASAILTNAIASSLVKEVIETGFAPT</sequence>
<protein>
    <submittedName>
        <fullName evidence="1">Uncharacterized protein</fullName>
    </submittedName>
</protein>
<dbReference type="EMBL" id="KX883594">
    <property type="protein sequence ID" value="APG77244.1"/>
    <property type="molecule type" value="Genomic_RNA"/>
</dbReference>
<evidence type="ECO:0000313" key="1">
    <source>
        <dbReference type="EMBL" id="APG77244.1"/>
    </source>
</evidence>
<organism evidence="1">
    <name type="scientific">Hubei levi-like virus 3</name>
    <dbReference type="NCBI Taxonomy" id="1922915"/>
    <lineage>
        <taxon>Viruses</taxon>
        <taxon>Riboviria</taxon>
    </lineage>
</organism>
<reference evidence="1" key="1">
    <citation type="journal article" date="2016" name="Nature">
        <title>Redefining the invertebrate RNA virosphere.</title>
        <authorList>
            <person name="Shi M."/>
            <person name="Lin X.D."/>
            <person name="Tian J.H."/>
            <person name="Chen L.J."/>
            <person name="Chen X."/>
            <person name="Li C.X."/>
            <person name="Qin X.C."/>
            <person name="Li J."/>
            <person name="Cao J.P."/>
            <person name="Eden J.S."/>
            <person name="Buchmann J."/>
            <person name="Wang W."/>
            <person name="Xu J."/>
            <person name="Holmes E.C."/>
            <person name="Zhang Y.Z."/>
        </authorList>
    </citation>
    <scope>NUCLEOTIDE SEQUENCE</scope>
    <source>
        <strain evidence="1">WHYY22609</strain>
    </source>
</reference>
<accession>A0A1L3KIQ9</accession>
<name>A0A1L3KIQ9_9VIRU</name>